<accession>A0A8S5PG11</accession>
<evidence type="ECO:0000259" key="6">
    <source>
        <dbReference type="Pfam" id="PF10145"/>
    </source>
</evidence>
<keyword evidence="3" id="KW-0175">Coiled coil</keyword>
<sequence length="752" mass="80499">MSNSVTDIDRKMKLLDSEFKLAQEQMKSYADETTKAELEVQRLSEKIALQTQKVNLNKTALDNAGKSNELSEKQLDSIRKRYIDSEKSLSVMNNALEEAKNRFESSAKSTNNYSEKLSSLDSNMKLIDSELKLNVERLRNSDDESKKLTTTIDSLTKKIELQAQKLDITKNAYDKANNSGSATESQLNDLKQRYIDNALQLEKLNNSLAEAKNKLDDVKSPADNLGDAFKKNSDSAADMAGKLYILKEALKYVKESLSMYVEFDVSMAKIKTIADTTVVSFSNLKQGVYEIAKQTGQSAISIAEALNQCISSNVDTKDALNVTLAAAKLAKAGFTDTATAVDVLTTIMNSYGISAEYVSLISDKLIDTQDKGKTTVGELGSSFGKVAGLAQQAGVSLDEVLAAVATLTLTNGSASESLTSLKAAISNIIKPTAEAREIADKLHIQFNATALSSKGLSGFLEMVNQRCRGNTETMAKLFGSTEALNSMLLLTGSGAESFASNLLSIGNSSGKTEENLKNLDSTGDRFKKGIENLKTKLVELGDTLSPFIEVLSKIFTLLSNIPGPVYVIIAVIGILALMISNITKLKLAWSAVTSGLSLAMGLFSGTAAVTTTNLIPLLLVLAAIVAVVGLVISGIKSVSSAMKEASASTQGLVNSAANATDSLQGASQKSGLLKSNASGTRHYTGGRTVVGEGGPEILDLPAGSKIYNNKESKDLMAGDTYYMNLVVKANEIQEIQDLINLVKGRRMAARRA</sequence>
<dbReference type="SUPFAM" id="SSF57997">
    <property type="entry name" value="Tropomyosin"/>
    <property type="match status" value="1"/>
</dbReference>
<feature type="transmembrane region" description="Helical" evidence="5">
    <location>
        <begin position="614"/>
        <end position="635"/>
    </location>
</feature>
<dbReference type="NCBIfam" id="TIGR01760">
    <property type="entry name" value="tape_meas_TP901"/>
    <property type="match status" value="1"/>
</dbReference>
<evidence type="ECO:0000256" key="5">
    <source>
        <dbReference type="SAM" id="Phobius"/>
    </source>
</evidence>
<feature type="transmembrane region" description="Helical" evidence="5">
    <location>
        <begin position="561"/>
        <end position="580"/>
    </location>
</feature>
<feature type="coiled-coil region" evidence="3">
    <location>
        <begin position="12"/>
        <end position="46"/>
    </location>
</feature>
<evidence type="ECO:0000256" key="2">
    <source>
        <dbReference type="ARBA" id="ARBA00022612"/>
    </source>
</evidence>
<dbReference type="InterPro" id="IPR010090">
    <property type="entry name" value="Phage_tape_meas"/>
</dbReference>
<organism evidence="7">
    <name type="scientific">Siphoviridae sp. cthL03</name>
    <dbReference type="NCBI Taxonomy" id="2825615"/>
    <lineage>
        <taxon>Viruses</taxon>
        <taxon>Duplodnaviria</taxon>
        <taxon>Heunggongvirae</taxon>
        <taxon>Uroviricota</taxon>
        <taxon>Caudoviricetes</taxon>
    </lineage>
</organism>
<keyword evidence="2" id="KW-1188">Viral release from host cell</keyword>
<dbReference type="Pfam" id="PF10145">
    <property type="entry name" value="PhageMin_Tail"/>
    <property type="match status" value="1"/>
</dbReference>
<dbReference type="PANTHER" id="PTHR37813:SF1">
    <property type="entry name" value="FELS-2 PROPHAGE PROTEIN"/>
    <property type="match status" value="1"/>
</dbReference>
<dbReference type="PANTHER" id="PTHR37813">
    <property type="entry name" value="FELS-2 PROPHAGE PROTEIN"/>
    <property type="match status" value="1"/>
</dbReference>
<reference evidence="7" key="1">
    <citation type="journal article" date="2021" name="Proc. Natl. Acad. Sci. U.S.A.">
        <title>A Catalog of Tens of Thousands of Viruses from Human Metagenomes Reveals Hidden Associations with Chronic Diseases.</title>
        <authorList>
            <person name="Tisza M.J."/>
            <person name="Buck C.B."/>
        </authorList>
    </citation>
    <scope>NUCLEOTIDE SEQUENCE</scope>
    <source>
        <strain evidence="7">CthL03</strain>
    </source>
</reference>
<feature type="region of interest" description="Disordered" evidence="4">
    <location>
        <begin position="667"/>
        <end position="686"/>
    </location>
</feature>
<keyword evidence="1" id="KW-1245">Viral tail assembly</keyword>
<evidence type="ECO:0000256" key="4">
    <source>
        <dbReference type="SAM" id="MobiDB-lite"/>
    </source>
</evidence>
<dbReference type="EMBL" id="BK015413">
    <property type="protein sequence ID" value="DAE05600.1"/>
    <property type="molecule type" value="Genomic_DNA"/>
</dbReference>
<feature type="coiled-coil region" evidence="3">
    <location>
        <begin position="173"/>
        <end position="221"/>
    </location>
</feature>
<proteinExistence type="predicted"/>
<keyword evidence="5" id="KW-0812">Transmembrane</keyword>
<keyword evidence="5" id="KW-1133">Transmembrane helix</keyword>
<feature type="transmembrane region" description="Helical" evidence="5">
    <location>
        <begin position="587"/>
        <end position="608"/>
    </location>
</feature>
<feature type="domain" description="Phage tail tape measure protein" evidence="6">
    <location>
        <begin position="292"/>
        <end position="479"/>
    </location>
</feature>
<evidence type="ECO:0000256" key="3">
    <source>
        <dbReference type="SAM" id="Coils"/>
    </source>
</evidence>
<name>A0A8S5PG11_9CAUD</name>
<evidence type="ECO:0000256" key="1">
    <source>
        <dbReference type="ARBA" id="ARBA00022465"/>
    </source>
</evidence>
<keyword evidence="5" id="KW-0472">Membrane</keyword>
<protein>
    <submittedName>
        <fullName evidence="7">Minor tail protein</fullName>
    </submittedName>
</protein>
<feature type="compositionally biased region" description="Polar residues" evidence="4">
    <location>
        <begin position="667"/>
        <end position="681"/>
    </location>
</feature>
<evidence type="ECO:0000313" key="7">
    <source>
        <dbReference type="EMBL" id="DAE05600.1"/>
    </source>
</evidence>
<dbReference type="GO" id="GO:0098003">
    <property type="term" value="P:viral tail assembly"/>
    <property type="evidence" value="ECO:0007669"/>
    <property type="project" value="UniProtKB-KW"/>
</dbReference>